<sequence>MPTMRFIYGAMDKAKNEIATNLVNGKEAYKEIWKIIDEKWEMQLHRHLHAAVYYLNPRFQYSDGLSTHIKVKIGLMVCMEKLIHDGTSKLKGFAIKVLNLTCSSSIYSKRMPARGFIYGAMDKAKKEIATNLGNEKGAYKEIWKIIDKKWEKQLHRHLYAVVYYLNP</sequence>
<evidence type="ECO:0000313" key="2">
    <source>
        <dbReference type="Proteomes" id="UP001168877"/>
    </source>
</evidence>
<comment type="caution">
    <text evidence="1">The sequence shown here is derived from an EMBL/GenBank/DDBJ whole genome shotgun (WGS) entry which is preliminary data.</text>
</comment>
<protein>
    <submittedName>
        <fullName evidence="1">Uncharacterized protein</fullName>
    </submittedName>
</protein>
<reference evidence="1" key="1">
    <citation type="journal article" date="2022" name="Plant J.">
        <title>Strategies of tolerance reflected in two North American maple genomes.</title>
        <authorList>
            <person name="McEvoy S.L."/>
            <person name="Sezen U.U."/>
            <person name="Trouern-Trend A."/>
            <person name="McMahon S.M."/>
            <person name="Schaberg P.G."/>
            <person name="Yang J."/>
            <person name="Wegrzyn J.L."/>
            <person name="Swenson N.G."/>
        </authorList>
    </citation>
    <scope>NUCLEOTIDE SEQUENCE</scope>
    <source>
        <strain evidence="1">NS2018</strain>
    </source>
</reference>
<keyword evidence="2" id="KW-1185">Reference proteome</keyword>
<organism evidence="1 2">
    <name type="scientific">Acer saccharum</name>
    <name type="common">Sugar maple</name>
    <dbReference type="NCBI Taxonomy" id="4024"/>
    <lineage>
        <taxon>Eukaryota</taxon>
        <taxon>Viridiplantae</taxon>
        <taxon>Streptophyta</taxon>
        <taxon>Embryophyta</taxon>
        <taxon>Tracheophyta</taxon>
        <taxon>Spermatophyta</taxon>
        <taxon>Magnoliopsida</taxon>
        <taxon>eudicotyledons</taxon>
        <taxon>Gunneridae</taxon>
        <taxon>Pentapetalae</taxon>
        <taxon>rosids</taxon>
        <taxon>malvids</taxon>
        <taxon>Sapindales</taxon>
        <taxon>Sapindaceae</taxon>
        <taxon>Hippocastanoideae</taxon>
        <taxon>Acereae</taxon>
        <taxon>Acer</taxon>
    </lineage>
</organism>
<proteinExistence type="predicted"/>
<evidence type="ECO:0000313" key="1">
    <source>
        <dbReference type="EMBL" id="KAK0575190.1"/>
    </source>
</evidence>
<accession>A0AA39RME9</accession>
<dbReference type="Proteomes" id="UP001168877">
    <property type="component" value="Unassembled WGS sequence"/>
</dbReference>
<dbReference type="AlphaFoldDB" id="A0AA39RME9"/>
<gene>
    <name evidence="1" type="ORF">LWI29_035295</name>
</gene>
<dbReference type="EMBL" id="JAUESC010000387">
    <property type="protein sequence ID" value="KAK0575190.1"/>
    <property type="molecule type" value="Genomic_DNA"/>
</dbReference>
<reference evidence="1" key="2">
    <citation type="submission" date="2023-06" db="EMBL/GenBank/DDBJ databases">
        <authorList>
            <person name="Swenson N.G."/>
            <person name="Wegrzyn J.L."/>
            <person name="Mcevoy S.L."/>
        </authorList>
    </citation>
    <scope>NUCLEOTIDE SEQUENCE</scope>
    <source>
        <strain evidence="1">NS2018</strain>
        <tissue evidence="1">Leaf</tissue>
    </source>
</reference>
<name>A0AA39RME9_ACESA</name>